<organism evidence="2 3">
    <name type="scientific">Brachionus plicatilis</name>
    <name type="common">Marine rotifer</name>
    <name type="synonym">Brachionus muelleri</name>
    <dbReference type="NCBI Taxonomy" id="10195"/>
    <lineage>
        <taxon>Eukaryota</taxon>
        <taxon>Metazoa</taxon>
        <taxon>Spiralia</taxon>
        <taxon>Gnathifera</taxon>
        <taxon>Rotifera</taxon>
        <taxon>Eurotatoria</taxon>
        <taxon>Monogononta</taxon>
        <taxon>Pseudotrocha</taxon>
        <taxon>Ploima</taxon>
        <taxon>Brachionidae</taxon>
        <taxon>Brachionus</taxon>
    </lineage>
</organism>
<dbReference type="AlphaFoldDB" id="A0A3M7QCW8"/>
<feature type="signal peptide" evidence="1">
    <location>
        <begin position="1"/>
        <end position="19"/>
    </location>
</feature>
<keyword evidence="3" id="KW-1185">Reference proteome</keyword>
<feature type="chain" id="PRO_5018201243" evidence="1">
    <location>
        <begin position="20"/>
        <end position="100"/>
    </location>
</feature>
<name>A0A3M7QCW8_BRAPC</name>
<protein>
    <submittedName>
        <fullName evidence="2">Uncharacterized protein</fullName>
    </submittedName>
</protein>
<gene>
    <name evidence="2" type="ORF">BpHYR1_048278</name>
</gene>
<evidence type="ECO:0000256" key="1">
    <source>
        <dbReference type="SAM" id="SignalP"/>
    </source>
</evidence>
<comment type="caution">
    <text evidence="2">The sequence shown here is derived from an EMBL/GenBank/DDBJ whole genome shotgun (WGS) entry which is preliminary data.</text>
</comment>
<evidence type="ECO:0000313" key="3">
    <source>
        <dbReference type="Proteomes" id="UP000276133"/>
    </source>
</evidence>
<dbReference type="EMBL" id="REGN01006555">
    <property type="protein sequence ID" value="RNA09062.1"/>
    <property type="molecule type" value="Genomic_DNA"/>
</dbReference>
<dbReference type="Proteomes" id="UP000276133">
    <property type="component" value="Unassembled WGS sequence"/>
</dbReference>
<reference evidence="2 3" key="1">
    <citation type="journal article" date="2018" name="Sci. Rep.">
        <title>Genomic signatures of local adaptation to the degree of environmental predictability in rotifers.</title>
        <authorList>
            <person name="Franch-Gras L."/>
            <person name="Hahn C."/>
            <person name="Garcia-Roger E.M."/>
            <person name="Carmona M.J."/>
            <person name="Serra M."/>
            <person name="Gomez A."/>
        </authorList>
    </citation>
    <scope>NUCLEOTIDE SEQUENCE [LARGE SCALE GENOMIC DNA]</scope>
    <source>
        <strain evidence="2">HYR1</strain>
    </source>
</reference>
<dbReference type="OrthoDB" id="10414549at2759"/>
<sequence length="100" mass="11835">MKHFILYLAFCIFIQSIFTYPIENQLNKRFFGLSDDGPQVDEPEPDWANFKEIKIDTKEVEMNPSDLYSKIEDCIKKCMKEVNSDKSYRDNCVAKMCDIY</sequence>
<evidence type="ECO:0000313" key="2">
    <source>
        <dbReference type="EMBL" id="RNA09062.1"/>
    </source>
</evidence>
<keyword evidence="1" id="KW-0732">Signal</keyword>
<proteinExistence type="predicted"/>
<accession>A0A3M7QCW8</accession>